<dbReference type="CDD" id="cd00009">
    <property type="entry name" value="AAA"/>
    <property type="match status" value="1"/>
</dbReference>
<dbReference type="Gene3D" id="3.40.50.2300">
    <property type="match status" value="1"/>
</dbReference>
<dbReference type="PROSITE" id="PS50110">
    <property type="entry name" value="RESPONSE_REGULATORY"/>
    <property type="match status" value="1"/>
</dbReference>
<proteinExistence type="predicted"/>
<dbReference type="FunFam" id="3.40.50.300:FF:000006">
    <property type="entry name" value="DNA-binding transcriptional regulator NtrC"/>
    <property type="match status" value="1"/>
</dbReference>
<dbReference type="InterPro" id="IPR003593">
    <property type="entry name" value="AAA+_ATPase"/>
</dbReference>
<evidence type="ECO:0000259" key="8">
    <source>
        <dbReference type="PROSITE" id="PS50045"/>
    </source>
</evidence>
<dbReference type="GO" id="GO:0005524">
    <property type="term" value="F:ATP binding"/>
    <property type="evidence" value="ECO:0007669"/>
    <property type="project" value="UniProtKB-KW"/>
</dbReference>
<evidence type="ECO:0000256" key="1">
    <source>
        <dbReference type="ARBA" id="ARBA00022553"/>
    </source>
</evidence>
<evidence type="ECO:0000256" key="3">
    <source>
        <dbReference type="ARBA" id="ARBA00022840"/>
    </source>
</evidence>
<keyword evidence="5" id="KW-0238">DNA-binding</keyword>
<dbReference type="KEGG" id="npy:NPRO_11670"/>
<evidence type="ECO:0000256" key="2">
    <source>
        <dbReference type="ARBA" id="ARBA00022741"/>
    </source>
</evidence>
<dbReference type="PROSITE" id="PS00675">
    <property type="entry name" value="SIGMA54_INTERACT_1"/>
    <property type="match status" value="1"/>
</dbReference>
<dbReference type="Proteomes" id="UP000662873">
    <property type="component" value="Chromosome"/>
</dbReference>
<reference evidence="10" key="1">
    <citation type="journal article" name="DNA Res.">
        <title>The physiological potential of anammox bacteria as revealed by their core genome structure.</title>
        <authorList>
            <person name="Okubo T."/>
            <person name="Toyoda A."/>
            <person name="Fukuhara K."/>
            <person name="Uchiyama I."/>
            <person name="Harigaya Y."/>
            <person name="Kuroiwa M."/>
            <person name="Suzuki T."/>
            <person name="Murakami Y."/>
            <person name="Suwa Y."/>
            <person name="Takami H."/>
        </authorList>
    </citation>
    <scope>NUCLEOTIDE SEQUENCE</scope>
    <source>
        <strain evidence="10">317325-2</strain>
    </source>
</reference>
<dbReference type="FunFam" id="3.40.50.2300:FF:000018">
    <property type="entry name" value="DNA-binding transcriptional regulator NtrC"/>
    <property type="match status" value="1"/>
</dbReference>
<dbReference type="Pfam" id="PF00158">
    <property type="entry name" value="Sigma54_activat"/>
    <property type="match status" value="1"/>
</dbReference>
<keyword evidence="2" id="KW-0547">Nucleotide-binding</keyword>
<dbReference type="SMART" id="SM00382">
    <property type="entry name" value="AAA"/>
    <property type="match status" value="1"/>
</dbReference>
<name>A0A809RUU1_9BACT</name>
<protein>
    <submittedName>
        <fullName evidence="10">Two-component system response regulator</fullName>
    </submittedName>
</protein>
<evidence type="ECO:0000256" key="7">
    <source>
        <dbReference type="PROSITE-ProRule" id="PRU00169"/>
    </source>
</evidence>
<dbReference type="GO" id="GO:0006355">
    <property type="term" value="P:regulation of DNA-templated transcription"/>
    <property type="evidence" value="ECO:0007669"/>
    <property type="project" value="InterPro"/>
</dbReference>
<dbReference type="Pfam" id="PF00072">
    <property type="entry name" value="Response_reg"/>
    <property type="match status" value="1"/>
</dbReference>
<evidence type="ECO:0000259" key="9">
    <source>
        <dbReference type="PROSITE" id="PS50110"/>
    </source>
</evidence>
<dbReference type="InterPro" id="IPR011006">
    <property type="entry name" value="CheY-like_superfamily"/>
</dbReference>
<dbReference type="PROSITE" id="PS00676">
    <property type="entry name" value="SIGMA54_INTERACT_2"/>
    <property type="match status" value="1"/>
</dbReference>
<dbReference type="AlphaFoldDB" id="A0A809RUU1"/>
<dbReference type="Pfam" id="PF25601">
    <property type="entry name" value="AAA_lid_14"/>
    <property type="match status" value="1"/>
</dbReference>
<keyword evidence="4" id="KW-0805">Transcription regulation</keyword>
<dbReference type="InterPro" id="IPR025943">
    <property type="entry name" value="Sigma_54_int_dom_ATP-bd_2"/>
</dbReference>
<evidence type="ECO:0000256" key="5">
    <source>
        <dbReference type="ARBA" id="ARBA00023125"/>
    </source>
</evidence>
<accession>A0A809RUU1</accession>
<dbReference type="SMART" id="SM00448">
    <property type="entry name" value="REC"/>
    <property type="match status" value="1"/>
</dbReference>
<dbReference type="InterPro" id="IPR027417">
    <property type="entry name" value="P-loop_NTPase"/>
</dbReference>
<evidence type="ECO:0000256" key="4">
    <source>
        <dbReference type="ARBA" id="ARBA00023015"/>
    </source>
</evidence>
<dbReference type="Gene3D" id="3.40.50.300">
    <property type="entry name" value="P-loop containing nucleotide triphosphate hydrolases"/>
    <property type="match status" value="1"/>
</dbReference>
<gene>
    <name evidence="10" type="ORF">NPRO_11670</name>
</gene>
<dbReference type="SUPFAM" id="SSF52172">
    <property type="entry name" value="CheY-like"/>
    <property type="match status" value="1"/>
</dbReference>
<dbReference type="Gene3D" id="1.10.8.60">
    <property type="match status" value="1"/>
</dbReference>
<dbReference type="InterPro" id="IPR025944">
    <property type="entry name" value="Sigma_54_int_dom_CS"/>
</dbReference>
<dbReference type="InterPro" id="IPR058031">
    <property type="entry name" value="AAA_lid_NorR"/>
</dbReference>
<dbReference type="SUPFAM" id="SSF52540">
    <property type="entry name" value="P-loop containing nucleoside triphosphate hydrolases"/>
    <property type="match status" value="1"/>
</dbReference>
<dbReference type="InterPro" id="IPR001789">
    <property type="entry name" value="Sig_transdc_resp-reg_receiver"/>
</dbReference>
<keyword evidence="1 7" id="KW-0597">Phosphoprotein</keyword>
<feature type="domain" description="Sigma-54 factor interaction" evidence="8">
    <location>
        <begin position="141"/>
        <end position="370"/>
    </location>
</feature>
<dbReference type="InterPro" id="IPR002078">
    <property type="entry name" value="Sigma_54_int"/>
</dbReference>
<evidence type="ECO:0000313" key="11">
    <source>
        <dbReference type="Proteomes" id="UP000662873"/>
    </source>
</evidence>
<dbReference type="InterPro" id="IPR025662">
    <property type="entry name" value="Sigma_54_int_dom_ATP-bd_1"/>
</dbReference>
<organism evidence="10 11">
    <name type="scientific">Candidatus Nitrosymbiomonas proteolyticus</name>
    <dbReference type="NCBI Taxonomy" id="2608984"/>
    <lineage>
        <taxon>Bacteria</taxon>
        <taxon>Bacillati</taxon>
        <taxon>Armatimonadota</taxon>
        <taxon>Armatimonadota incertae sedis</taxon>
        <taxon>Candidatus Nitrosymbiomonas</taxon>
    </lineage>
</organism>
<sequence length="392" mass="44128">MPENKRLLIVDDEPHIRRVLQAAFEKDGYSVSLAECGEDALVLLKEAPFECMLSDITMPGMNGHELLRSALSLRPELPVVLMTAYGAIPSAVQAIREGAFEYVTKPFDLDALKRILRNAMTDEAAPKKRRSKKGSRPEVEFIAESPEMKELLETMKLAADSKATVLITGESGTGKEVVAKTIHRLSTRRDQPFVAVSCAALPETLLESELFGYEKGAFTGAQDSKQGRFELADKGTLFLDEIGDVPPAIQVKLLRVLQEREFERLGSSKPTRVDVRLLAATNRDLNEAVQEGEFRLDLLYRLQVVELRIPPLRERKADIEPLAKLFLQRYCTENERDLMELTPEVKRLLQAYHWPGNVRELENVIERGVVLSPRDAREFLPKMLPTHLQDAA</sequence>
<dbReference type="GO" id="GO:0003677">
    <property type="term" value="F:DNA binding"/>
    <property type="evidence" value="ECO:0007669"/>
    <property type="project" value="UniProtKB-KW"/>
</dbReference>
<dbReference type="PANTHER" id="PTHR32071">
    <property type="entry name" value="TRANSCRIPTIONAL REGULATORY PROTEIN"/>
    <property type="match status" value="1"/>
</dbReference>
<dbReference type="PROSITE" id="PS50045">
    <property type="entry name" value="SIGMA54_INTERACT_4"/>
    <property type="match status" value="1"/>
</dbReference>
<evidence type="ECO:0000256" key="6">
    <source>
        <dbReference type="ARBA" id="ARBA00023163"/>
    </source>
</evidence>
<feature type="modified residue" description="4-aspartylphosphate" evidence="7">
    <location>
        <position position="55"/>
    </location>
</feature>
<dbReference type="GO" id="GO:0000160">
    <property type="term" value="P:phosphorelay signal transduction system"/>
    <property type="evidence" value="ECO:0007669"/>
    <property type="project" value="InterPro"/>
</dbReference>
<feature type="domain" description="Response regulatory" evidence="9">
    <location>
        <begin position="6"/>
        <end position="120"/>
    </location>
</feature>
<dbReference type="PROSITE" id="PS00688">
    <property type="entry name" value="SIGMA54_INTERACT_3"/>
    <property type="match status" value="1"/>
</dbReference>
<evidence type="ECO:0000313" key="10">
    <source>
        <dbReference type="EMBL" id="BBO23572.1"/>
    </source>
</evidence>
<dbReference type="EMBL" id="AP021858">
    <property type="protein sequence ID" value="BBO23572.1"/>
    <property type="molecule type" value="Genomic_DNA"/>
</dbReference>
<keyword evidence="6" id="KW-0804">Transcription</keyword>
<keyword evidence="3" id="KW-0067">ATP-binding</keyword>